<reference evidence="2 3" key="1">
    <citation type="submission" date="2024-01" db="EMBL/GenBank/DDBJ databases">
        <title>The genomes of 5 underutilized Papilionoideae crops provide insights into root nodulation and disease resistanc.</title>
        <authorList>
            <person name="Yuan L."/>
        </authorList>
    </citation>
    <scope>NUCLEOTIDE SEQUENCE [LARGE SCALE GENOMIC DNA]</scope>
    <source>
        <strain evidence="2">ZHUSHIDOU_FW_LH</strain>
        <tissue evidence="2">Leaf</tissue>
    </source>
</reference>
<dbReference type="EMBL" id="JAYWIO010000002">
    <property type="protein sequence ID" value="KAK7281050.1"/>
    <property type="molecule type" value="Genomic_DNA"/>
</dbReference>
<protein>
    <submittedName>
        <fullName evidence="2">Uncharacterized protein</fullName>
    </submittedName>
</protein>
<keyword evidence="3" id="KW-1185">Reference proteome</keyword>
<proteinExistence type="predicted"/>
<dbReference type="Proteomes" id="UP001372338">
    <property type="component" value="Unassembled WGS sequence"/>
</dbReference>
<gene>
    <name evidence="2" type="ORF">RIF29_08701</name>
</gene>
<comment type="caution">
    <text evidence="2">The sequence shown here is derived from an EMBL/GenBank/DDBJ whole genome shotgun (WGS) entry which is preliminary data.</text>
</comment>
<keyword evidence="1" id="KW-0732">Signal</keyword>
<accession>A0AAN9IKE8</accession>
<sequence length="86" mass="9914">MAQGKVFFLEFLRALKLVLHINGERTEKPPNCITRLEFDCGSCCCKVCTNREVCPQRIKAFCAKKKEVVLTNQKLKIMKSAIYECR</sequence>
<organism evidence="2 3">
    <name type="scientific">Crotalaria pallida</name>
    <name type="common">Smooth rattlebox</name>
    <name type="synonym">Crotalaria striata</name>
    <dbReference type="NCBI Taxonomy" id="3830"/>
    <lineage>
        <taxon>Eukaryota</taxon>
        <taxon>Viridiplantae</taxon>
        <taxon>Streptophyta</taxon>
        <taxon>Embryophyta</taxon>
        <taxon>Tracheophyta</taxon>
        <taxon>Spermatophyta</taxon>
        <taxon>Magnoliopsida</taxon>
        <taxon>eudicotyledons</taxon>
        <taxon>Gunneridae</taxon>
        <taxon>Pentapetalae</taxon>
        <taxon>rosids</taxon>
        <taxon>fabids</taxon>
        <taxon>Fabales</taxon>
        <taxon>Fabaceae</taxon>
        <taxon>Papilionoideae</taxon>
        <taxon>50 kb inversion clade</taxon>
        <taxon>genistoids sensu lato</taxon>
        <taxon>core genistoids</taxon>
        <taxon>Crotalarieae</taxon>
        <taxon>Crotalaria</taxon>
    </lineage>
</organism>
<evidence type="ECO:0000313" key="3">
    <source>
        <dbReference type="Proteomes" id="UP001372338"/>
    </source>
</evidence>
<evidence type="ECO:0000313" key="2">
    <source>
        <dbReference type="EMBL" id="KAK7281050.1"/>
    </source>
</evidence>
<dbReference type="AlphaFoldDB" id="A0AAN9IKE8"/>
<name>A0AAN9IKE8_CROPI</name>
<evidence type="ECO:0000256" key="1">
    <source>
        <dbReference type="SAM" id="SignalP"/>
    </source>
</evidence>
<feature type="chain" id="PRO_5042972100" evidence="1">
    <location>
        <begin position="24"/>
        <end position="86"/>
    </location>
</feature>
<feature type="signal peptide" evidence="1">
    <location>
        <begin position="1"/>
        <end position="23"/>
    </location>
</feature>